<feature type="compositionally biased region" description="Polar residues" evidence="2">
    <location>
        <begin position="145"/>
        <end position="166"/>
    </location>
</feature>
<feature type="compositionally biased region" description="Basic and acidic residues" evidence="2">
    <location>
        <begin position="167"/>
        <end position="186"/>
    </location>
</feature>
<dbReference type="AlphaFoldDB" id="A0A8X7NRQ9"/>
<evidence type="ECO:0000256" key="2">
    <source>
        <dbReference type="SAM" id="MobiDB-lite"/>
    </source>
</evidence>
<protein>
    <submittedName>
        <fullName evidence="3">Uncharacterized protein</fullName>
    </submittedName>
</protein>
<feature type="region of interest" description="Disordered" evidence="2">
    <location>
        <begin position="1"/>
        <end position="29"/>
    </location>
</feature>
<feature type="compositionally biased region" description="Basic and acidic residues" evidence="2">
    <location>
        <begin position="135"/>
        <end position="144"/>
    </location>
</feature>
<proteinExistence type="predicted"/>
<organism evidence="3 4">
    <name type="scientific">Candida parapsilosis</name>
    <name type="common">Yeast</name>
    <dbReference type="NCBI Taxonomy" id="5480"/>
    <lineage>
        <taxon>Eukaryota</taxon>
        <taxon>Fungi</taxon>
        <taxon>Dikarya</taxon>
        <taxon>Ascomycota</taxon>
        <taxon>Saccharomycotina</taxon>
        <taxon>Pichiomycetes</taxon>
        <taxon>Debaryomycetaceae</taxon>
        <taxon>Candida/Lodderomyces clade</taxon>
        <taxon>Candida</taxon>
    </lineage>
</organism>
<gene>
    <name evidence="3" type="ORF">FOB60_000095</name>
</gene>
<evidence type="ECO:0000313" key="3">
    <source>
        <dbReference type="EMBL" id="KAF6058513.1"/>
    </source>
</evidence>
<dbReference type="Proteomes" id="UP000590412">
    <property type="component" value="Unassembled WGS sequence"/>
</dbReference>
<evidence type="ECO:0000256" key="1">
    <source>
        <dbReference type="SAM" id="Coils"/>
    </source>
</evidence>
<feature type="coiled-coil region" evidence="1">
    <location>
        <begin position="355"/>
        <end position="482"/>
    </location>
</feature>
<dbReference type="EMBL" id="JABWAB010000001">
    <property type="protein sequence ID" value="KAF6058513.1"/>
    <property type="molecule type" value="Genomic_DNA"/>
</dbReference>
<comment type="caution">
    <text evidence="3">The sequence shown here is derived from an EMBL/GenBank/DDBJ whole genome shotgun (WGS) entry which is preliminary data.</text>
</comment>
<accession>A0A8X7NRQ9</accession>
<evidence type="ECO:0000313" key="4">
    <source>
        <dbReference type="Proteomes" id="UP000590412"/>
    </source>
</evidence>
<feature type="coiled-coil region" evidence="1">
    <location>
        <begin position="268"/>
        <end position="313"/>
    </location>
</feature>
<keyword evidence="1" id="KW-0175">Coiled coil</keyword>
<name>A0A8X7NRQ9_CANPA</name>
<dbReference type="OrthoDB" id="4020357at2759"/>
<reference evidence="3" key="1">
    <citation type="submission" date="2020-03" db="EMBL/GenBank/DDBJ databases">
        <title>FDA dAtabase for Regulatory Grade micrObial Sequences (FDA-ARGOS): Supporting development and validation of Infectious Disease Dx tests.</title>
        <authorList>
            <person name="Campos J."/>
            <person name="Goldberg B."/>
            <person name="Tallon L."/>
            <person name="Sadzewicz L."/>
            <person name="Vavikolanu K."/>
            <person name="Mehta A."/>
            <person name="Aluvathingal J."/>
            <person name="Nadendla S."/>
            <person name="Nandy P."/>
            <person name="Geyer C."/>
            <person name="Yan Y."/>
            <person name="Sichtig H."/>
        </authorList>
    </citation>
    <scope>NUCLEOTIDE SEQUENCE [LARGE SCALE GENOMIC DNA]</scope>
    <source>
        <strain evidence="3">FDAARGOS_652</strain>
    </source>
</reference>
<feature type="region of interest" description="Disordered" evidence="2">
    <location>
        <begin position="132"/>
        <end position="196"/>
    </location>
</feature>
<sequence length="582" mass="68083">MSELLDKYRSSRRVNEGRTSPPLRSSLYPRLSPLNRDKYTTDWYANISSSTTGLRDKLVDEKMQHKPSSKYEFYSDSINNNASSLSDRLRSDSFPIARVGTDDRKDAVSESRRHGKNHELERLRKNLEAKYGLHSTKEETERSSRLTGSSRIIGSPIKSFNHSQGRPRSEFGRKYADLPPSKDKYRVTKPSTVSPQGSGFLSRIVNYFTSNDHNEYDDAKDSSNSDLDRSRVKKVSFHDDVGRGDIDEVDEVVSRARERERLLALENYRSLEQEHKRVLLLLEDIELEKDKLKSELNRVHDTYAAKLDEIENDLFNKTVEADKLRIDSERKYNDEFNQLKSAHEVEVSRLRNTHEKELTQLKTIHQEEVAELKNDNSKLQKKIRELDEKAFDTGFELKQVKRELDIQIRKNHEMQVEMSLRDRFRAAKLPSEEVNEYFIRSSRIEQKIDSLQKEGKNPPSKAKQFKKTESNIEENLKTLERMTRTFQFEELDDCEKYYDVAHKFLNDSAARSEEIIQQLETSDSLDPSRVLSEYMTLKRLNELSYKLCSVKELINDCKVLREFKDSDADVNDIYLRVKSEIF</sequence>
<feature type="compositionally biased region" description="Basic and acidic residues" evidence="2">
    <location>
        <begin position="1"/>
        <end position="16"/>
    </location>
</feature>
<feature type="compositionally biased region" description="Low complexity" evidence="2">
    <location>
        <begin position="18"/>
        <end position="29"/>
    </location>
</feature>